<dbReference type="KEGG" id="mdu:MDUV_06610"/>
<evidence type="ECO:0000313" key="5">
    <source>
        <dbReference type="Proteomes" id="UP000467006"/>
    </source>
</evidence>
<evidence type="ECO:0000256" key="2">
    <source>
        <dbReference type="ARBA" id="ARBA00022840"/>
    </source>
</evidence>
<dbReference type="EMBL" id="AP022563">
    <property type="protein sequence ID" value="BBX15801.1"/>
    <property type="molecule type" value="Genomic_DNA"/>
</dbReference>
<accession>A0A7I7JX27</accession>
<reference evidence="4 5" key="1">
    <citation type="journal article" date="2019" name="Emerg. Microbes Infect.">
        <title>Comprehensive subspecies identification of 175 nontuberculous mycobacteria species based on 7547 genomic profiles.</title>
        <authorList>
            <person name="Matsumoto Y."/>
            <person name="Kinjo T."/>
            <person name="Motooka D."/>
            <person name="Nabeya D."/>
            <person name="Jung N."/>
            <person name="Uechi K."/>
            <person name="Horii T."/>
            <person name="Iida T."/>
            <person name="Fujita J."/>
            <person name="Nakamura S."/>
        </authorList>
    </citation>
    <scope>NUCLEOTIDE SEQUENCE [LARGE SCALE GENOMIC DNA]</scope>
    <source>
        <strain evidence="4 5">JCM 6396</strain>
    </source>
</reference>
<feature type="domain" description="Orc1-like AAA ATPase" evidence="3">
    <location>
        <begin position="5"/>
        <end position="163"/>
    </location>
</feature>
<proteinExistence type="predicted"/>
<protein>
    <recommendedName>
        <fullName evidence="3">Orc1-like AAA ATPase domain-containing protein</fullName>
    </recommendedName>
</protein>
<dbReference type="GO" id="GO:0004016">
    <property type="term" value="F:adenylate cyclase activity"/>
    <property type="evidence" value="ECO:0007669"/>
    <property type="project" value="TreeGrafter"/>
</dbReference>
<dbReference type="RefSeq" id="WP_308207636.1">
    <property type="nucleotide sequence ID" value="NZ_AP022563.1"/>
</dbReference>
<dbReference type="InterPro" id="IPR041664">
    <property type="entry name" value="AAA_16"/>
</dbReference>
<dbReference type="AlphaFoldDB" id="A0A7I7JX27"/>
<dbReference type="PANTHER" id="PTHR16305">
    <property type="entry name" value="TESTICULAR SOLUBLE ADENYLYL CYCLASE"/>
    <property type="match status" value="1"/>
</dbReference>
<sequence length="279" mass="29669">MPLRLVSRPGEDGAVAGLLDRACASPSALVLEGEAGIGKTTVWFNALDLARQRAFTVLSARTAETESVLAYAGLADLLGTVDVSAWTNLPPAQRLALERVLLHSDDGRHETDRRAVAAGFLSVIEGLAQQAPVLLAVDDLQWLDASSRHAVAFAARRLRGRVAVLVTERIDPAVGSTCAWLQLPRPEDLTRVRVRPLSLGGLTAVVSDRLGRSVSRPKMVRIAEISGGNPFYALELARVMGTGPAGAGAPLPSTLADLVRTRVGSVTSDVGNFCWQRRV</sequence>
<keyword evidence="5" id="KW-1185">Reference proteome</keyword>
<organism evidence="4 5">
    <name type="scientific">Mycolicibacterium duvalii</name>
    <dbReference type="NCBI Taxonomy" id="39688"/>
    <lineage>
        <taxon>Bacteria</taxon>
        <taxon>Bacillati</taxon>
        <taxon>Actinomycetota</taxon>
        <taxon>Actinomycetes</taxon>
        <taxon>Mycobacteriales</taxon>
        <taxon>Mycobacteriaceae</taxon>
        <taxon>Mycolicibacterium</taxon>
    </lineage>
</organism>
<dbReference type="GO" id="GO:0005737">
    <property type="term" value="C:cytoplasm"/>
    <property type="evidence" value="ECO:0007669"/>
    <property type="project" value="TreeGrafter"/>
</dbReference>
<dbReference type="Proteomes" id="UP000467006">
    <property type="component" value="Chromosome"/>
</dbReference>
<evidence type="ECO:0000313" key="4">
    <source>
        <dbReference type="EMBL" id="BBX15801.1"/>
    </source>
</evidence>
<evidence type="ECO:0000259" key="3">
    <source>
        <dbReference type="Pfam" id="PF13191"/>
    </source>
</evidence>
<dbReference type="GO" id="GO:0005524">
    <property type="term" value="F:ATP binding"/>
    <property type="evidence" value="ECO:0007669"/>
    <property type="project" value="UniProtKB-KW"/>
</dbReference>
<dbReference type="Pfam" id="PF13191">
    <property type="entry name" value="AAA_16"/>
    <property type="match status" value="1"/>
</dbReference>
<dbReference type="SUPFAM" id="SSF52540">
    <property type="entry name" value="P-loop containing nucleoside triphosphate hydrolases"/>
    <property type="match status" value="1"/>
</dbReference>
<keyword evidence="1" id="KW-0547">Nucleotide-binding</keyword>
<name>A0A7I7JX27_9MYCO</name>
<dbReference type="InterPro" id="IPR027417">
    <property type="entry name" value="P-loop_NTPase"/>
</dbReference>
<gene>
    <name evidence="4" type="ORF">MDUV_06610</name>
</gene>
<evidence type="ECO:0000256" key="1">
    <source>
        <dbReference type="ARBA" id="ARBA00022741"/>
    </source>
</evidence>
<keyword evidence="2" id="KW-0067">ATP-binding</keyword>
<dbReference type="PANTHER" id="PTHR16305:SF35">
    <property type="entry name" value="TRANSCRIPTIONAL ACTIVATOR DOMAIN"/>
    <property type="match status" value="1"/>
</dbReference>